<dbReference type="NCBIfam" id="NF000768">
    <property type="entry name" value="PRK00051.1"/>
    <property type="match status" value="1"/>
</dbReference>
<dbReference type="GO" id="GO:0004635">
    <property type="term" value="F:phosphoribosyl-AMP cyclohydrolase activity"/>
    <property type="evidence" value="ECO:0007669"/>
    <property type="project" value="UniProtKB-UniRule"/>
</dbReference>
<dbReference type="Pfam" id="PF01502">
    <property type="entry name" value="PRA-CH"/>
    <property type="match status" value="1"/>
</dbReference>
<evidence type="ECO:0000313" key="17">
    <source>
        <dbReference type="EMBL" id="RRD92302.1"/>
    </source>
</evidence>
<evidence type="ECO:0000256" key="10">
    <source>
        <dbReference type="ARBA" id="ARBA00022741"/>
    </source>
</evidence>
<dbReference type="GO" id="GO:0004636">
    <property type="term" value="F:phosphoribosyl-ATP diphosphatase activity"/>
    <property type="evidence" value="ECO:0007669"/>
    <property type="project" value="UniProtKB-UniRule"/>
</dbReference>
<dbReference type="PANTHER" id="PTHR42945">
    <property type="entry name" value="HISTIDINE BIOSYNTHESIS BIFUNCTIONAL PROTEIN"/>
    <property type="match status" value="1"/>
</dbReference>
<name>A0A3P2A9X6_9BACE</name>
<accession>A0A3P2A9X6</accession>
<dbReference type="EMBL" id="RQYF01000012">
    <property type="protein sequence ID" value="RRD92302.1"/>
    <property type="molecule type" value="Genomic_DNA"/>
</dbReference>
<dbReference type="InterPro" id="IPR002496">
    <property type="entry name" value="PRib_AMP_CycHydrolase_dom"/>
</dbReference>
<dbReference type="SUPFAM" id="SSF141734">
    <property type="entry name" value="HisI-like"/>
    <property type="match status" value="1"/>
</dbReference>
<gene>
    <name evidence="15" type="primary">hisI</name>
    <name evidence="15" type="synonym">hisIE</name>
    <name evidence="17" type="ORF">EII33_04690</name>
</gene>
<dbReference type="Pfam" id="PF01503">
    <property type="entry name" value="PRA-PH"/>
    <property type="match status" value="1"/>
</dbReference>
<comment type="catalytic activity">
    <reaction evidence="1 15">
        <text>1-(5-phospho-beta-D-ribosyl)-5'-AMP + H2O = 1-(5-phospho-beta-D-ribosyl)-5-[(5-phospho-beta-D-ribosylamino)methylideneamino]imidazole-4-carboxamide</text>
        <dbReference type="Rhea" id="RHEA:20049"/>
        <dbReference type="ChEBI" id="CHEBI:15377"/>
        <dbReference type="ChEBI" id="CHEBI:58435"/>
        <dbReference type="ChEBI" id="CHEBI:59457"/>
        <dbReference type="EC" id="3.5.4.19"/>
    </reaction>
</comment>
<feature type="domain" description="Phosphoribosyl-AMP cyclohydrolase" evidence="16">
    <location>
        <begin position="25"/>
        <end position="97"/>
    </location>
</feature>
<evidence type="ECO:0000256" key="5">
    <source>
        <dbReference type="ARBA" id="ARBA00005204"/>
    </source>
</evidence>
<comment type="pathway">
    <text evidence="4 15">Amino-acid biosynthesis; L-histidine biosynthesis; L-histidine from 5-phospho-alpha-D-ribose 1-diphosphate: step 3/9.</text>
</comment>
<dbReference type="HAMAP" id="MF_01019">
    <property type="entry name" value="HisIE"/>
    <property type="match status" value="1"/>
</dbReference>
<evidence type="ECO:0000256" key="11">
    <source>
        <dbReference type="ARBA" id="ARBA00022801"/>
    </source>
</evidence>
<dbReference type="Gene3D" id="1.10.287.1080">
    <property type="entry name" value="MazG-like"/>
    <property type="match status" value="1"/>
</dbReference>
<keyword evidence="9 15" id="KW-0028">Amino-acid biosynthesis</keyword>
<dbReference type="Proteomes" id="UP000279562">
    <property type="component" value="Unassembled WGS sequence"/>
</dbReference>
<reference evidence="17 18" key="1">
    <citation type="submission" date="2018-11" db="EMBL/GenBank/DDBJ databases">
        <title>Genomes From Bacteria Associated with the Canine Oral Cavity: a Test Case for Automated Genome-Based Taxonomic Assignment.</title>
        <authorList>
            <person name="Coil D.A."/>
            <person name="Jospin G."/>
            <person name="Darling A.E."/>
            <person name="Wallis C."/>
            <person name="Davis I.J."/>
            <person name="Harris S."/>
            <person name="Eisen J.A."/>
            <person name="Holcombe L.J."/>
            <person name="O'Flynn C."/>
        </authorList>
    </citation>
    <scope>NUCLEOTIDE SEQUENCE [LARGE SCALE GENOMIC DNA]</scope>
    <source>
        <strain evidence="17 18">OH1047_COT-310</strain>
    </source>
</reference>
<evidence type="ECO:0000256" key="14">
    <source>
        <dbReference type="ARBA" id="ARBA00023268"/>
    </source>
</evidence>
<comment type="similarity">
    <text evidence="7 15">In the N-terminal section; belongs to the PRA-CH family.</text>
</comment>
<dbReference type="NCBIfam" id="TIGR03188">
    <property type="entry name" value="histidine_hisI"/>
    <property type="match status" value="1"/>
</dbReference>
<comment type="pathway">
    <text evidence="5 15">Amino-acid biosynthesis; L-histidine biosynthesis; L-histidine from 5-phospho-alpha-D-ribose 1-diphosphate: step 2/9.</text>
</comment>
<dbReference type="NCBIfam" id="NF002747">
    <property type="entry name" value="PRK02759.1"/>
    <property type="match status" value="1"/>
</dbReference>
<evidence type="ECO:0000256" key="4">
    <source>
        <dbReference type="ARBA" id="ARBA00005169"/>
    </source>
</evidence>
<keyword evidence="12 15" id="KW-0067">ATP-binding</keyword>
<dbReference type="InterPro" id="IPR023019">
    <property type="entry name" value="His_synth_HisIE"/>
</dbReference>
<protein>
    <recommendedName>
        <fullName evidence="15">Histidine biosynthesis bifunctional protein HisIE</fullName>
    </recommendedName>
    <domain>
        <recommendedName>
            <fullName evidence="15">Phosphoribosyl-AMP cyclohydrolase</fullName>
            <shortName evidence="15">PRA-CH</shortName>
            <ecNumber evidence="15">3.5.4.19</ecNumber>
        </recommendedName>
    </domain>
    <domain>
        <recommendedName>
            <fullName evidence="15">Phosphoribosyl-ATP pyrophosphatase</fullName>
            <shortName evidence="15">PRA-PH</shortName>
            <ecNumber evidence="15">3.6.1.31</ecNumber>
        </recommendedName>
    </domain>
</protein>
<keyword evidence="14 15" id="KW-0511">Multifunctional enzyme</keyword>
<dbReference type="HAMAP" id="MF_01020">
    <property type="entry name" value="HisE"/>
    <property type="match status" value="1"/>
</dbReference>
<dbReference type="InterPro" id="IPR008179">
    <property type="entry name" value="HisE"/>
</dbReference>
<proteinExistence type="inferred from homology"/>
<evidence type="ECO:0000256" key="9">
    <source>
        <dbReference type="ARBA" id="ARBA00022605"/>
    </source>
</evidence>
<comment type="subcellular location">
    <subcellularLocation>
        <location evidence="3 15">Cytoplasm</location>
    </subcellularLocation>
</comment>
<evidence type="ECO:0000256" key="8">
    <source>
        <dbReference type="ARBA" id="ARBA00022490"/>
    </source>
</evidence>
<evidence type="ECO:0000256" key="15">
    <source>
        <dbReference type="HAMAP-Rule" id="MF_01019"/>
    </source>
</evidence>
<dbReference type="FunFam" id="3.10.20.810:FF:000001">
    <property type="entry name" value="Histidine biosynthesis bifunctional protein HisIE"/>
    <property type="match status" value="1"/>
</dbReference>
<comment type="caution">
    <text evidence="17">The sequence shown here is derived from an EMBL/GenBank/DDBJ whole genome shotgun (WGS) entry which is preliminary data.</text>
</comment>
<feature type="region of interest" description="Phosphoribosyl-ATP pyrophosphohydrolase" evidence="15">
    <location>
        <begin position="108"/>
        <end position="202"/>
    </location>
</feature>
<evidence type="ECO:0000256" key="1">
    <source>
        <dbReference type="ARBA" id="ARBA00000024"/>
    </source>
</evidence>
<evidence type="ECO:0000256" key="7">
    <source>
        <dbReference type="ARBA" id="ARBA00008299"/>
    </source>
</evidence>
<keyword evidence="10 15" id="KW-0547">Nucleotide-binding</keyword>
<evidence type="ECO:0000256" key="2">
    <source>
        <dbReference type="ARBA" id="ARBA00001460"/>
    </source>
</evidence>
<comment type="similarity">
    <text evidence="6 15">In the C-terminal section; belongs to the PRA-PH family.</text>
</comment>
<feature type="region of interest" description="Phosphoribosyl-AMP cyclohydrolase" evidence="15">
    <location>
        <begin position="1"/>
        <end position="107"/>
    </location>
</feature>
<keyword evidence="8 15" id="KW-0963">Cytoplasm</keyword>
<dbReference type="SUPFAM" id="SSF101386">
    <property type="entry name" value="all-alpha NTP pyrophosphatases"/>
    <property type="match status" value="1"/>
</dbReference>
<keyword evidence="18" id="KW-1185">Reference proteome</keyword>
<keyword evidence="11 15" id="KW-0378">Hydrolase</keyword>
<dbReference type="UniPathway" id="UPA00031">
    <property type="reaction ID" value="UER00007"/>
</dbReference>
<evidence type="ECO:0000256" key="6">
    <source>
        <dbReference type="ARBA" id="ARBA00007731"/>
    </source>
</evidence>
<sequence length="202" mass="22907">MLDFDKMNGLVPAVIQDADTAKVLMLGFMNKEAYDKTMESGKVTFFSRTKNRLWTKGEESGNFLHVVSVEEDCDQDTLLIQVHPEGPVCHTGTDTCWGEKNEQPVMFLKQLQDFISKRYEEMPEGSYTTSLFQSGVNKMAQKVGEEAVETVIEACNGTDERLIYEGADLLYHLIVLLTSKGYGIEDLARELEERHSATWKKH</sequence>
<dbReference type="EC" id="3.5.4.19" evidence="15"/>
<dbReference type="InterPro" id="IPR038019">
    <property type="entry name" value="PRib_AMP_CycHydrolase_sf"/>
</dbReference>
<organism evidence="17 18">
    <name type="scientific">Prevotella heparinolytica</name>
    <dbReference type="NCBI Taxonomy" id="28113"/>
    <lineage>
        <taxon>Bacteria</taxon>
        <taxon>Pseudomonadati</taxon>
        <taxon>Bacteroidota</taxon>
        <taxon>Bacteroidia</taxon>
        <taxon>Bacteroidales</taxon>
        <taxon>Bacteroidaceae</taxon>
        <taxon>Bacteroides</taxon>
    </lineage>
</organism>
<dbReference type="AlphaFoldDB" id="A0A3P2A9X6"/>
<evidence type="ECO:0000256" key="13">
    <source>
        <dbReference type="ARBA" id="ARBA00023102"/>
    </source>
</evidence>
<dbReference type="GO" id="GO:0005737">
    <property type="term" value="C:cytoplasm"/>
    <property type="evidence" value="ECO:0007669"/>
    <property type="project" value="UniProtKB-SubCell"/>
</dbReference>
<dbReference type="GO" id="GO:0005524">
    <property type="term" value="F:ATP binding"/>
    <property type="evidence" value="ECO:0007669"/>
    <property type="project" value="UniProtKB-KW"/>
</dbReference>
<dbReference type="RefSeq" id="WP_125238717.1">
    <property type="nucleotide sequence ID" value="NZ_CALZWP010000034.1"/>
</dbReference>
<keyword evidence="13 15" id="KW-0368">Histidine biosynthesis</keyword>
<comment type="catalytic activity">
    <reaction evidence="2 15">
        <text>1-(5-phospho-beta-D-ribosyl)-ATP + H2O = 1-(5-phospho-beta-D-ribosyl)-5'-AMP + diphosphate + H(+)</text>
        <dbReference type="Rhea" id="RHEA:22828"/>
        <dbReference type="ChEBI" id="CHEBI:15377"/>
        <dbReference type="ChEBI" id="CHEBI:15378"/>
        <dbReference type="ChEBI" id="CHEBI:33019"/>
        <dbReference type="ChEBI" id="CHEBI:59457"/>
        <dbReference type="ChEBI" id="CHEBI:73183"/>
        <dbReference type="EC" id="3.6.1.31"/>
    </reaction>
</comment>
<evidence type="ECO:0000259" key="16">
    <source>
        <dbReference type="Pfam" id="PF01502"/>
    </source>
</evidence>
<dbReference type="InterPro" id="IPR021130">
    <property type="entry name" value="PRib-ATP_PPHydrolase-like"/>
</dbReference>
<dbReference type="EC" id="3.6.1.31" evidence="15"/>
<dbReference type="CDD" id="cd11534">
    <property type="entry name" value="NTP-PPase_HisIE_like"/>
    <property type="match status" value="1"/>
</dbReference>
<dbReference type="Gene3D" id="3.10.20.810">
    <property type="entry name" value="Phosphoribosyl-AMP cyclohydrolase"/>
    <property type="match status" value="1"/>
</dbReference>
<evidence type="ECO:0000256" key="12">
    <source>
        <dbReference type="ARBA" id="ARBA00022840"/>
    </source>
</evidence>
<evidence type="ECO:0000256" key="3">
    <source>
        <dbReference type="ARBA" id="ARBA00004496"/>
    </source>
</evidence>
<dbReference type="FunFam" id="1.10.287.1080:FF:000002">
    <property type="entry name" value="Histidine biosynthesis bifunctional protein HisIE"/>
    <property type="match status" value="1"/>
</dbReference>
<evidence type="ECO:0000313" key="18">
    <source>
        <dbReference type="Proteomes" id="UP000279562"/>
    </source>
</evidence>
<dbReference type="PANTHER" id="PTHR42945:SF9">
    <property type="entry name" value="HISTIDINE BIOSYNTHESIS BIFUNCTIONAL PROTEIN HISIE"/>
    <property type="match status" value="1"/>
</dbReference>
<dbReference type="GO" id="GO:0000105">
    <property type="term" value="P:L-histidine biosynthetic process"/>
    <property type="evidence" value="ECO:0007669"/>
    <property type="project" value="UniProtKB-UniRule"/>
</dbReference>